<protein>
    <recommendedName>
        <fullName evidence="10">E3 ubiquitin-protein ligase</fullName>
        <ecNumber evidence="10">2.3.2.27</ecNumber>
    </recommendedName>
</protein>
<evidence type="ECO:0000256" key="7">
    <source>
        <dbReference type="ARBA" id="ARBA00022786"/>
    </source>
</evidence>
<reference evidence="14" key="1">
    <citation type="submission" date="2021-12" db="EMBL/GenBank/DDBJ databases">
        <authorList>
            <person name="Martin H S."/>
        </authorList>
    </citation>
    <scope>NUCLEOTIDE SEQUENCE</scope>
</reference>
<keyword evidence="5 10" id="KW-0479">Metal-binding</keyword>
<dbReference type="EMBL" id="OV170234">
    <property type="protein sequence ID" value="CAH0719474.1"/>
    <property type="molecule type" value="Genomic_DNA"/>
</dbReference>
<name>A0A8J9Y6S3_9NEOP</name>
<feature type="non-terminal residue" evidence="14">
    <location>
        <position position="338"/>
    </location>
</feature>
<dbReference type="Gene3D" id="3.30.40.10">
    <property type="entry name" value="Zinc/RING finger domain, C3HC4 (zinc finger)"/>
    <property type="match status" value="2"/>
</dbReference>
<keyword evidence="4" id="KW-0808">Transferase</keyword>
<dbReference type="Pfam" id="PF03145">
    <property type="entry name" value="Sina_TRAF"/>
    <property type="match status" value="1"/>
</dbReference>
<dbReference type="SUPFAM" id="SSF57850">
    <property type="entry name" value="RING/U-box"/>
    <property type="match status" value="1"/>
</dbReference>
<evidence type="ECO:0000256" key="8">
    <source>
        <dbReference type="ARBA" id="ARBA00022833"/>
    </source>
</evidence>
<evidence type="ECO:0000256" key="3">
    <source>
        <dbReference type="ARBA" id="ARBA00009119"/>
    </source>
</evidence>
<dbReference type="InterPro" id="IPR013010">
    <property type="entry name" value="Znf_SIAH"/>
</dbReference>
<dbReference type="GO" id="GO:0031624">
    <property type="term" value="F:ubiquitin conjugating enzyme binding"/>
    <property type="evidence" value="ECO:0007669"/>
    <property type="project" value="TreeGrafter"/>
</dbReference>
<dbReference type="Proteomes" id="UP000838878">
    <property type="component" value="Chromosome 14"/>
</dbReference>
<dbReference type="UniPathway" id="UPA00143"/>
<evidence type="ECO:0000259" key="12">
    <source>
        <dbReference type="PROSITE" id="PS50089"/>
    </source>
</evidence>
<dbReference type="EC" id="2.3.2.27" evidence="10"/>
<feature type="domain" description="SIAH-type" evidence="13">
    <location>
        <begin position="74"/>
        <end position="136"/>
    </location>
</feature>
<dbReference type="GO" id="GO:0008270">
    <property type="term" value="F:zinc ion binding"/>
    <property type="evidence" value="ECO:0007669"/>
    <property type="project" value="UniProtKB-KW"/>
</dbReference>
<feature type="region of interest" description="Disordered" evidence="11">
    <location>
        <begin position="269"/>
        <end position="338"/>
    </location>
</feature>
<proteinExistence type="inferred from homology"/>
<dbReference type="InterPro" id="IPR013083">
    <property type="entry name" value="Znf_RING/FYVE/PHD"/>
</dbReference>
<dbReference type="PANTHER" id="PTHR45877:SF2">
    <property type="entry name" value="E3 UBIQUITIN-PROTEIN LIGASE SINA-RELATED"/>
    <property type="match status" value="1"/>
</dbReference>
<dbReference type="InterPro" id="IPR008974">
    <property type="entry name" value="TRAF-like"/>
</dbReference>
<dbReference type="InterPro" id="IPR001841">
    <property type="entry name" value="Znf_RING"/>
</dbReference>
<evidence type="ECO:0000256" key="6">
    <source>
        <dbReference type="ARBA" id="ARBA00022771"/>
    </source>
</evidence>
<comment type="pathway">
    <text evidence="2 10">Protein modification; protein ubiquitination.</text>
</comment>
<evidence type="ECO:0000256" key="2">
    <source>
        <dbReference type="ARBA" id="ARBA00004906"/>
    </source>
</evidence>
<evidence type="ECO:0000259" key="13">
    <source>
        <dbReference type="PROSITE" id="PS51081"/>
    </source>
</evidence>
<sequence>MAKAKVNKKLGVVGVELPECPVCMEVMSAPIFQCQSGHSLCNSCTRNLCPPNCPICRQAMTQMRNWQLEDLISKATVPCPNKDVGCTYTMVAMNVEDHLKECIYREMQCPLGIIFGRCSWSGKLREMLEHFKERHPQNCNISVNTDIHLNNISVSVDDRYMYLVNLQKFLFILSIKMDTCQKMAYWAIQHIGNKKTAQQHTYEINITSTQDERRKVIFSDTCYNDAFDTNEIFRQGKCGVMPLNMLSHFIKDGKLMFQFNIIRNQSNFKNRYKSNDPNTGNNQTHKGPKGQPQNRPGPHPGNNIRSKSPSAFKNQQKGPGGFQYGNKGMTTNQKKYKQ</sequence>
<gene>
    <name evidence="14" type="ORF">BINO364_LOCUS5811</name>
</gene>
<dbReference type="OrthoDB" id="4788989at2759"/>
<dbReference type="InterPro" id="IPR004162">
    <property type="entry name" value="SINA-like_animal"/>
</dbReference>
<dbReference type="Gene3D" id="2.60.210.10">
    <property type="entry name" value="Apoptosis, Tumor Necrosis Factor Receptor Associated Protein 2, Chain A"/>
    <property type="match status" value="1"/>
</dbReference>
<comment type="domain">
    <text evidence="10">The SBD domain (substrate-binding domain) mediates the interaction with substrate proteins. It is related to the TRAF family.</text>
</comment>
<keyword evidence="7 10" id="KW-0833">Ubl conjugation pathway</keyword>
<feature type="compositionally biased region" description="Polar residues" evidence="11">
    <location>
        <begin position="328"/>
        <end position="338"/>
    </location>
</feature>
<keyword evidence="15" id="KW-1185">Reference proteome</keyword>
<evidence type="ECO:0000313" key="14">
    <source>
        <dbReference type="EMBL" id="CAH0719474.1"/>
    </source>
</evidence>
<feature type="compositionally biased region" description="Polar residues" evidence="11">
    <location>
        <begin position="269"/>
        <end position="285"/>
    </location>
</feature>
<evidence type="ECO:0000256" key="1">
    <source>
        <dbReference type="ARBA" id="ARBA00000900"/>
    </source>
</evidence>
<dbReference type="SUPFAM" id="SSF49599">
    <property type="entry name" value="TRAF domain-like"/>
    <property type="match status" value="1"/>
</dbReference>
<evidence type="ECO:0000256" key="5">
    <source>
        <dbReference type="ARBA" id="ARBA00022723"/>
    </source>
</evidence>
<keyword evidence="6 9" id="KW-0863">Zinc-finger</keyword>
<dbReference type="AlphaFoldDB" id="A0A8J9Y6S3"/>
<organism evidence="14 15">
    <name type="scientific">Brenthis ino</name>
    <name type="common">lesser marbled fritillary</name>
    <dbReference type="NCBI Taxonomy" id="405034"/>
    <lineage>
        <taxon>Eukaryota</taxon>
        <taxon>Metazoa</taxon>
        <taxon>Ecdysozoa</taxon>
        <taxon>Arthropoda</taxon>
        <taxon>Hexapoda</taxon>
        <taxon>Insecta</taxon>
        <taxon>Pterygota</taxon>
        <taxon>Neoptera</taxon>
        <taxon>Endopterygota</taxon>
        <taxon>Lepidoptera</taxon>
        <taxon>Glossata</taxon>
        <taxon>Ditrysia</taxon>
        <taxon>Papilionoidea</taxon>
        <taxon>Nymphalidae</taxon>
        <taxon>Heliconiinae</taxon>
        <taxon>Argynnini</taxon>
        <taxon>Brenthis</taxon>
    </lineage>
</organism>
<evidence type="ECO:0000256" key="9">
    <source>
        <dbReference type="PROSITE-ProRule" id="PRU00455"/>
    </source>
</evidence>
<dbReference type="InterPro" id="IPR049548">
    <property type="entry name" value="Sina-like_RING"/>
</dbReference>
<keyword evidence="8 10" id="KW-0862">Zinc</keyword>
<accession>A0A8J9Y6S3</accession>
<dbReference type="PROSITE" id="PS50089">
    <property type="entry name" value="ZF_RING_2"/>
    <property type="match status" value="1"/>
</dbReference>
<evidence type="ECO:0000256" key="11">
    <source>
        <dbReference type="SAM" id="MobiDB-lite"/>
    </source>
</evidence>
<dbReference type="PROSITE" id="PS51081">
    <property type="entry name" value="ZF_SIAH"/>
    <property type="match status" value="1"/>
</dbReference>
<dbReference type="InterPro" id="IPR018121">
    <property type="entry name" value="7-in-absentia-prot_TRAF-dom"/>
</dbReference>
<dbReference type="Pfam" id="PF21361">
    <property type="entry name" value="Sina_ZnF"/>
    <property type="match status" value="1"/>
</dbReference>
<feature type="compositionally biased region" description="Polar residues" evidence="11">
    <location>
        <begin position="303"/>
        <end position="317"/>
    </location>
</feature>
<comment type="catalytic activity">
    <reaction evidence="1 10">
        <text>S-ubiquitinyl-[E2 ubiquitin-conjugating enzyme]-L-cysteine + [acceptor protein]-L-lysine = [E2 ubiquitin-conjugating enzyme]-L-cysteine + N(6)-ubiquitinyl-[acceptor protein]-L-lysine.</text>
        <dbReference type="EC" id="2.3.2.27"/>
    </reaction>
</comment>
<comment type="domain">
    <text evidence="10">The RING-type zinc finger domain is essential for ubiquitin ligase activity.</text>
</comment>
<dbReference type="GO" id="GO:0016567">
    <property type="term" value="P:protein ubiquitination"/>
    <property type="evidence" value="ECO:0007669"/>
    <property type="project" value="UniProtKB-UniPathway"/>
</dbReference>
<feature type="domain" description="RING-type" evidence="12">
    <location>
        <begin position="20"/>
        <end position="57"/>
    </location>
</feature>
<comment type="similarity">
    <text evidence="3 10">Belongs to the SINA (Seven in absentia) family.</text>
</comment>
<evidence type="ECO:0000256" key="4">
    <source>
        <dbReference type="ARBA" id="ARBA00022679"/>
    </source>
</evidence>
<dbReference type="Pfam" id="PF21362">
    <property type="entry name" value="Sina_RING"/>
    <property type="match status" value="1"/>
</dbReference>
<dbReference type="GO" id="GO:0005737">
    <property type="term" value="C:cytoplasm"/>
    <property type="evidence" value="ECO:0007669"/>
    <property type="project" value="InterPro"/>
</dbReference>
<dbReference type="GO" id="GO:0061630">
    <property type="term" value="F:ubiquitin protein ligase activity"/>
    <property type="evidence" value="ECO:0007669"/>
    <property type="project" value="UniProtKB-EC"/>
</dbReference>
<dbReference type="GO" id="GO:0043161">
    <property type="term" value="P:proteasome-mediated ubiquitin-dependent protein catabolic process"/>
    <property type="evidence" value="ECO:0007669"/>
    <property type="project" value="TreeGrafter"/>
</dbReference>
<comment type="function">
    <text evidence="10">E3 ubiquitin-protein ligase that mediates ubiquitination and subsequent proteasomal degradation of target proteins. E3 ubiquitin ligases accept ubiquitin from an E2 ubiquitin-conjugating enzyme in the form of a thioester and then directly transfers the ubiquitin to targeted substrates.</text>
</comment>
<evidence type="ECO:0000256" key="10">
    <source>
        <dbReference type="RuleBase" id="RU201113"/>
    </source>
</evidence>
<dbReference type="PANTHER" id="PTHR45877">
    <property type="entry name" value="E3 UBIQUITIN-PROTEIN LIGASE SIAH2"/>
    <property type="match status" value="1"/>
</dbReference>
<evidence type="ECO:0000313" key="15">
    <source>
        <dbReference type="Proteomes" id="UP000838878"/>
    </source>
</evidence>